<evidence type="ECO:0000313" key="3">
    <source>
        <dbReference type="Proteomes" id="UP000054270"/>
    </source>
</evidence>
<accession>A0A0D2MA21</accession>
<dbReference type="AlphaFoldDB" id="A0A0D2MA21"/>
<organism evidence="2 3">
    <name type="scientific">Hypholoma sublateritium (strain FD-334 SS-4)</name>
    <dbReference type="NCBI Taxonomy" id="945553"/>
    <lineage>
        <taxon>Eukaryota</taxon>
        <taxon>Fungi</taxon>
        <taxon>Dikarya</taxon>
        <taxon>Basidiomycota</taxon>
        <taxon>Agaricomycotina</taxon>
        <taxon>Agaricomycetes</taxon>
        <taxon>Agaricomycetidae</taxon>
        <taxon>Agaricales</taxon>
        <taxon>Agaricineae</taxon>
        <taxon>Strophariaceae</taxon>
        <taxon>Hypholoma</taxon>
    </lineage>
</organism>
<gene>
    <name evidence="2" type="ORF">HYPSUDRAFT_43549</name>
</gene>
<dbReference type="OMA" id="WMSSMAD"/>
<evidence type="ECO:0000256" key="1">
    <source>
        <dbReference type="SAM" id="Phobius"/>
    </source>
</evidence>
<keyword evidence="1" id="KW-1133">Transmembrane helix</keyword>
<dbReference type="EMBL" id="KN817570">
    <property type="protein sequence ID" value="KJA20173.1"/>
    <property type="molecule type" value="Genomic_DNA"/>
</dbReference>
<feature type="transmembrane region" description="Helical" evidence="1">
    <location>
        <begin position="44"/>
        <end position="64"/>
    </location>
</feature>
<protein>
    <recommendedName>
        <fullName evidence="4">MARVEL domain-containing protein</fullName>
    </recommendedName>
</protein>
<dbReference type="STRING" id="945553.A0A0D2MA21"/>
<feature type="transmembrane region" description="Helical" evidence="1">
    <location>
        <begin position="134"/>
        <end position="156"/>
    </location>
</feature>
<sequence length="212" mass="23223">MAFLKTYRLIIFSICIILSIPVLGLTSDLTHLTAEVNVVQGFEVTGLLASIVTLLLFPLLLVVSATRKNAFVLYIVYELGIVAVLWILWVVAAGLTIKKKNQLLGGFTCSALGEFSSEVEQKCNELVATEGIEIVTFVLLLKYMLVLFVYALVIHLRDGNSQVWFQTVEDIQGPEFPALTHKTGDLEPGAAGVPMTNYSTPVPATYNTPTMQ</sequence>
<reference evidence="3" key="1">
    <citation type="submission" date="2014-04" db="EMBL/GenBank/DDBJ databases">
        <title>Evolutionary Origins and Diversification of the Mycorrhizal Mutualists.</title>
        <authorList>
            <consortium name="DOE Joint Genome Institute"/>
            <consortium name="Mycorrhizal Genomics Consortium"/>
            <person name="Kohler A."/>
            <person name="Kuo A."/>
            <person name="Nagy L.G."/>
            <person name="Floudas D."/>
            <person name="Copeland A."/>
            <person name="Barry K.W."/>
            <person name="Cichocki N."/>
            <person name="Veneault-Fourrey C."/>
            <person name="LaButti K."/>
            <person name="Lindquist E.A."/>
            <person name="Lipzen A."/>
            <person name="Lundell T."/>
            <person name="Morin E."/>
            <person name="Murat C."/>
            <person name="Riley R."/>
            <person name="Ohm R."/>
            <person name="Sun H."/>
            <person name="Tunlid A."/>
            <person name="Henrissat B."/>
            <person name="Grigoriev I.V."/>
            <person name="Hibbett D.S."/>
            <person name="Martin F."/>
        </authorList>
    </citation>
    <scope>NUCLEOTIDE SEQUENCE [LARGE SCALE GENOMIC DNA]</scope>
    <source>
        <strain evidence="3">FD-334 SS-4</strain>
    </source>
</reference>
<name>A0A0D2MA21_HYPSF</name>
<keyword evidence="3" id="KW-1185">Reference proteome</keyword>
<evidence type="ECO:0000313" key="2">
    <source>
        <dbReference type="EMBL" id="KJA20173.1"/>
    </source>
</evidence>
<dbReference type="OrthoDB" id="3055918at2759"/>
<proteinExistence type="predicted"/>
<keyword evidence="1" id="KW-0472">Membrane</keyword>
<keyword evidence="1" id="KW-0812">Transmembrane</keyword>
<feature type="transmembrane region" description="Helical" evidence="1">
    <location>
        <begin position="71"/>
        <end position="97"/>
    </location>
</feature>
<dbReference type="Proteomes" id="UP000054270">
    <property type="component" value="Unassembled WGS sequence"/>
</dbReference>
<feature type="transmembrane region" description="Helical" evidence="1">
    <location>
        <begin position="7"/>
        <end position="24"/>
    </location>
</feature>
<evidence type="ECO:0008006" key="4">
    <source>
        <dbReference type="Google" id="ProtNLM"/>
    </source>
</evidence>